<accession>A0A7J5B6J0</accession>
<comment type="subcellular location">
    <subcellularLocation>
        <location evidence="1">Cell membrane</location>
        <topology evidence="1">Peripheral membrane protein</topology>
    </subcellularLocation>
</comment>
<dbReference type="EMBL" id="WBJX01000001">
    <property type="protein sequence ID" value="KAB1639762.1"/>
    <property type="molecule type" value="Genomic_DNA"/>
</dbReference>
<evidence type="ECO:0000256" key="6">
    <source>
        <dbReference type="ARBA" id="ARBA00023196"/>
    </source>
</evidence>
<evidence type="ECO:0000256" key="1">
    <source>
        <dbReference type="ARBA" id="ARBA00004202"/>
    </source>
</evidence>
<evidence type="ECO:0000256" key="5">
    <source>
        <dbReference type="ARBA" id="ARBA00023136"/>
    </source>
</evidence>
<evidence type="ECO:0000259" key="9">
    <source>
        <dbReference type="Pfam" id="PF02823"/>
    </source>
</evidence>
<dbReference type="CDD" id="cd12152">
    <property type="entry name" value="F1-ATPase_delta"/>
    <property type="match status" value="1"/>
</dbReference>
<dbReference type="InterPro" id="IPR001469">
    <property type="entry name" value="ATP_synth_F1_dsu/esu"/>
</dbReference>
<evidence type="ECO:0000256" key="4">
    <source>
        <dbReference type="ARBA" id="ARBA00023065"/>
    </source>
</evidence>
<gene>
    <name evidence="10" type="ORF">F8O03_05470</name>
</gene>
<dbReference type="Pfam" id="PF02823">
    <property type="entry name" value="ATP-synt_DE_N"/>
    <property type="match status" value="1"/>
</dbReference>
<proteinExistence type="inferred from homology"/>
<dbReference type="GO" id="GO:0005886">
    <property type="term" value="C:plasma membrane"/>
    <property type="evidence" value="ECO:0007669"/>
    <property type="project" value="UniProtKB-SubCell"/>
</dbReference>
<keyword evidence="3 8" id="KW-0813">Transport</keyword>
<sequence>MAGKGELTVKVVEATKLVWEGSATMVVARTSEGEIGILSGHEPVLAALGAGQVRITASDGSKIVANAEGGFLSVNSDVVTVVAGEAELVSGE</sequence>
<keyword evidence="5" id="KW-0472">Membrane</keyword>
<keyword evidence="6 8" id="KW-0139">CF(1)</keyword>
<comment type="caution">
    <text evidence="10">The sequence shown here is derived from an EMBL/GenBank/DDBJ whole genome shotgun (WGS) entry which is preliminary data.</text>
</comment>
<comment type="similarity">
    <text evidence="2 8">Belongs to the ATPase epsilon chain family.</text>
</comment>
<evidence type="ECO:0000313" key="11">
    <source>
        <dbReference type="Proteomes" id="UP000490386"/>
    </source>
</evidence>
<dbReference type="RefSeq" id="WP_104253476.1">
    <property type="nucleotide sequence ID" value="NZ_CANKVH010000002.1"/>
</dbReference>
<dbReference type="GO" id="GO:0046933">
    <property type="term" value="F:proton-transporting ATP synthase activity, rotational mechanism"/>
    <property type="evidence" value="ECO:0007669"/>
    <property type="project" value="InterPro"/>
</dbReference>
<dbReference type="NCBIfam" id="NF009977">
    <property type="entry name" value="PRK13442.1"/>
    <property type="match status" value="1"/>
</dbReference>
<dbReference type="NCBIfam" id="TIGR01216">
    <property type="entry name" value="ATP_synt_epsi"/>
    <property type="match status" value="1"/>
</dbReference>
<dbReference type="SUPFAM" id="SSF51344">
    <property type="entry name" value="Epsilon subunit of F1F0-ATP synthase N-terminal domain"/>
    <property type="match status" value="1"/>
</dbReference>
<comment type="subunit">
    <text evidence="8">F-type ATPases have 2 components, CF(1) - the catalytic core - and CF(0) - the membrane proton channel. CF(1) has five subunits: alpha(3), beta(3), gamma(1), delta(1), epsilon(1). CF(0) has three main subunits: a, b and c.</text>
</comment>
<dbReference type="InterPro" id="IPR036771">
    <property type="entry name" value="ATPsynth_dsu/esu_N"/>
</dbReference>
<dbReference type="AlphaFoldDB" id="A0A7J5B6J0"/>
<keyword evidence="11" id="KW-1185">Reference proteome</keyword>
<keyword evidence="4 8" id="KW-0406">Ion transport</keyword>
<evidence type="ECO:0000256" key="8">
    <source>
        <dbReference type="RuleBase" id="RU003656"/>
    </source>
</evidence>
<dbReference type="Gene3D" id="2.60.15.10">
    <property type="entry name" value="F0F1 ATP synthase delta/epsilon subunit, N-terminal"/>
    <property type="match status" value="1"/>
</dbReference>
<dbReference type="Proteomes" id="UP000490386">
    <property type="component" value="Unassembled WGS sequence"/>
</dbReference>
<name>A0A7J5B6J0_9MICO</name>
<evidence type="ECO:0000256" key="7">
    <source>
        <dbReference type="ARBA" id="ARBA00023310"/>
    </source>
</evidence>
<evidence type="ECO:0000256" key="3">
    <source>
        <dbReference type="ARBA" id="ARBA00022448"/>
    </source>
</evidence>
<dbReference type="PANTHER" id="PTHR13822:SF10">
    <property type="entry name" value="ATP SYNTHASE EPSILON CHAIN, CHLOROPLASTIC"/>
    <property type="match status" value="1"/>
</dbReference>
<dbReference type="InterPro" id="IPR020546">
    <property type="entry name" value="ATP_synth_F1_dsu/esu_N"/>
</dbReference>
<protein>
    <submittedName>
        <fullName evidence="10">F0F1 ATP synthase subunit epsilon</fullName>
    </submittedName>
</protein>
<reference evidence="10 11" key="1">
    <citation type="submission" date="2019-09" db="EMBL/GenBank/DDBJ databases">
        <title>Phylogeny of genus Pseudoclavibacter and closely related genus.</title>
        <authorList>
            <person name="Li Y."/>
        </authorList>
    </citation>
    <scope>NUCLEOTIDE SEQUENCE [LARGE SCALE GENOMIC DNA]</scope>
    <source>
        <strain evidence="10 11">THG-MD12</strain>
    </source>
</reference>
<keyword evidence="7 8" id="KW-0066">ATP synthesis</keyword>
<organism evidence="10 11">
    <name type="scientific">Pseudoclavibacter terrae</name>
    <dbReference type="NCBI Taxonomy" id="1530195"/>
    <lineage>
        <taxon>Bacteria</taxon>
        <taxon>Bacillati</taxon>
        <taxon>Actinomycetota</taxon>
        <taxon>Actinomycetes</taxon>
        <taxon>Micrococcales</taxon>
        <taxon>Microbacteriaceae</taxon>
        <taxon>Pseudoclavibacter</taxon>
    </lineage>
</organism>
<dbReference type="OrthoDB" id="9791445at2"/>
<feature type="domain" description="ATP synthase F1 complex delta/epsilon subunit N-terminal" evidence="9">
    <location>
        <begin position="7"/>
        <end position="86"/>
    </location>
</feature>
<dbReference type="PANTHER" id="PTHR13822">
    <property type="entry name" value="ATP SYNTHASE DELTA/EPSILON CHAIN"/>
    <property type="match status" value="1"/>
</dbReference>
<dbReference type="GO" id="GO:0045259">
    <property type="term" value="C:proton-transporting ATP synthase complex"/>
    <property type="evidence" value="ECO:0007669"/>
    <property type="project" value="UniProtKB-KW"/>
</dbReference>
<evidence type="ECO:0000313" key="10">
    <source>
        <dbReference type="EMBL" id="KAB1639762.1"/>
    </source>
</evidence>
<evidence type="ECO:0000256" key="2">
    <source>
        <dbReference type="ARBA" id="ARBA00005712"/>
    </source>
</evidence>